<feature type="domain" description="ZAD" evidence="5">
    <location>
        <begin position="35"/>
        <end position="110"/>
    </location>
</feature>
<gene>
    <name evidence="6" type="ORF">AMK59_4522</name>
</gene>
<evidence type="ECO:0000313" key="7">
    <source>
        <dbReference type="Proteomes" id="UP000051574"/>
    </source>
</evidence>
<evidence type="ECO:0000256" key="3">
    <source>
        <dbReference type="SAM" id="MobiDB-lite"/>
    </source>
</evidence>
<feature type="domain" description="C2H2-type" evidence="4">
    <location>
        <begin position="402"/>
        <end position="424"/>
    </location>
</feature>
<proteinExistence type="predicted"/>
<sequence length="733" mass="82222">RNCAVSCVISITCSCYEVVSFIAKRSYKTYTMSKLICRLCLNDKKLINIFDSRLTNSEQLRKCILLGTGVEISPNDAVTKYICQYCSDIAIFLYKYRKKALANDRALKELANQDFIEPAHHVSEIARFNHFVLEDLLANEGVERNIIKVRRNESKPYKPKSSIVTNFAVHPTVIDLIKTYPKIKIPNDLLKYHIQPSIVLDKREAENWKMQVKDELILPEPISDIQRFQLMCPSIKITKITQTSEKTIEKAIPAETGRLNNAVNKRKLTISPTNNTSKRKKTNSTSSHEGEVNQNTLVGDEAAVVAVPKQPTNKQILAEDCKIIESSTENDNVTRDGKEFTSPLNPISQQPSQAETEPIRPKRLSRKRFVLLENNSDSESELDYDGSNSYSLLKTVEEEAVVSCGICDKMFNTQTQLSNHERTHRRCLICNKIFRSANVLHAHQQEVCFKNVIANPPNLQLVRVDEQPEIVRLHREAFKTQISSNDNVQDVLCISDDDDNADAGDDDDVVLLSDAKKVVSAQSTINANEHEQICRIFKKYKDQKVTSTKVRSTETKPRICIKYNLKNQIVLEKMYSELQTYRVPVELVAKSSSFAYISFSKKTLPTPSFYCWANEPVIGLSEKKSLLSVLLNTSLHCPEGMSATAQAASLITPPIIIKTAIQQNYSNLVTNTPIQLSTAPNVVTTVVSTPMLLVPALSSVSTTANETIEPTPSTSTAKDSGFGLRVKTLSELL</sequence>
<feature type="region of interest" description="Disordered" evidence="3">
    <location>
        <begin position="263"/>
        <end position="297"/>
    </location>
</feature>
<dbReference type="PROSITE" id="PS50157">
    <property type="entry name" value="ZINC_FINGER_C2H2_2"/>
    <property type="match status" value="1"/>
</dbReference>
<dbReference type="Proteomes" id="UP000051574">
    <property type="component" value="Unassembled WGS sequence"/>
</dbReference>
<name>A0A0T6B478_9SCAR</name>
<dbReference type="SMART" id="SM00868">
    <property type="entry name" value="zf-AD"/>
    <property type="match status" value="1"/>
</dbReference>
<dbReference type="PROSITE" id="PS00028">
    <property type="entry name" value="ZINC_FINGER_C2H2_1"/>
    <property type="match status" value="1"/>
</dbReference>
<feature type="non-terminal residue" evidence="6">
    <location>
        <position position="1"/>
    </location>
</feature>
<feature type="binding site" evidence="2">
    <location>
        <position position="37"/>
    </location>
    <ligand>
        <name>Zn(2+)</name>
        <dbReference type="ChEBI" id="CHEBI:29105"/>
    </ligand>
</feature>
<dbReference type="GO" id="GO:0008270">
    <property type="term" value="F:zinc ion binding"/>
    <property type="evidence" value="ECO:0007669"/>
    <property type="project" value="UniProtKB-UniRule"/>
</dbReference>
<dbReference type="SUPFAM" id="SSF57667">
    <property type="entry name" value="beta-beta-alpha zinc fingers"/>
    <property type="match status" value="1"/>
</dbReference>
<dbReference type="SMART" id="SM00355">
    <property type="entry name" value="ZnF_C2H2"/>
    <property type="match status" value="2"/>
</dbReference>
<dbReference type="InterPro" id="IPR012934">
    <property type="entry name" value="Znf_AD"/>
</dbReference>
<feature type="compositionally biased region" description="Polar residues" evidence="3">
    <location>
        <begin position="342"/>
        <end position="355"/>
    </location>
</feature>
<dbReference type="Pfam" id="PF07776">
    <property type="entry name" value="zf-AD"/>
    <property type="match status" value="1"/>
</dbReference>
<dbReference type="Gene3D" id="3.40.1800.20">
    <property type="match status" value="1"/>
</dbReference>
<comment type="caution">
    <text evidence="6">The sequence shown here is derived from an EMBL/GenBank/DDBJ whole genome shotgun (WGS) entry which is preliminary data.</text>
</comment>
<feature type="binding site" evidence="2">
    <location>
        <position position="40"/>
    </location>
    <ligand>
        <name>Zn(2+)</name>
        <dbReference type="ChEBI" id="CHEBI:29105"/>
    </ligand>
</feature>
<dbReference type="Gene3D" id="3.30.160.60">
    <property type="entry name" value="Classic Zinc Finger"/>
    <property type="match status" value="1"/>
</dbReference>
<feature type="binding site" evidence="2">
    <location>
        <position position="83"/>
    </location>
    <ligand>
        <name>Zn(2+)</name>
        <dbReference type="ChEBI" id="CHEBI:29105"/>
    </ligand>
</feature>
<reference evidence="6 7" key="1">
    <citation type="submission" date="2015-09" db="EMBL/GenBank/DDBJ databases">
        <title>Draft genome of the scarab beetle Oryctes borbonicus.</title>
        <authorList>
            <person name="Meyer J.M."/>
            <person name="Markov G.V."/>
            <person name="Baskaran P."/>
            <person name="Herrmann M."/>
            <person name="Sommer R.J."/>
            <person name="Roedelsperger C."/>
        </authorList>
    </citation>
    <scope>NUCLEOTIDE SEQUENCE [LARGE SCALE GENOMIC DNA]</scope>
    <source>
        <strain evidence="6">OB123</strain>
        <tissue evidence="6">Whole animal</tissue>
    </source>
</reference>
<dbReference type="GO" id="GO:0005634">
    <property type="term" value="C:nucleus"/>
    <property type="evidence" value="ECO:0007669"/>
    <property type="project" value="InterPro"/>
</dbReference>
<dbReference type="Pfam" id="PF12874">
    <property type="entry name" value="zf-met"/>
    <property type="match status" value="1"/>
</dbReference>
<keyword evidence="1 6" id="KW-0863">Zinc-finger</keyword>
<dbReference type="InterPro" id="IPR036236">
    <property type="entry name" value="Znf_C2H2_sf"/>
</dbReference>
<protein>
    <submittedName>
        <fullName evidence="6">Zinc-finger associated domain containing protein</fullName>
    </submittedName>
</protein>
<organism evidence="6 7">
    <name type="scientific">Oryctes borbonicus</name>
    <dbReference type="NCBI Taxonomy" id="1629725"/>
    <lineage>
        <taxon>Eukaryota</taxon>
        <taxon>Metazoa</taxon>
        <taxon>Ecdysozoa</taxon>
        <taxon>Arthropoda</taxon>
        <taxon>Hexapoda</taxon>
        <taxon>Insecta</taxon>
        <taxon>Pterygota</taxon>
        <taxon>Neoptera</taxon>
        <taxon>Endopterygota</taxon>
        <taxon>Coleoptera</taxon>
        <taxon>Polyphaga</taxon>
        <taxon>Scarabaeiformia</taxon>
        <taxon>Scarabaeidae</taxon>
        <taxon>Dynastinae</taxon>
        <taxon>Oryctes</taxon>
    </lineage>
</organism>
<keyword evidence="2" id="KW-0862">Zinc</keyword>
<feature type="region of interest" description="Disordered" evidence="3">
    <location>
        <begin position="328"/>
        <end position="361"/>
    </location>
</feature>
<feature type="binding site" evidence="2">
    <location>
        <position position="86"/>
    </location>
    <ligand>
        <name>Zn(2+)</name>
        <dbReference type="ChEBI" id="CHEBI:29105"/>
    </ligand>
</feature>
<dbReference type="EMBL" id="LJIG01009856">
    <property type="protein sequence ID" value="KRT82243.1"/>
    <property type="molecule type" value="Genomic_DNA"/>
</dbReference>
<evidence type="ECO:0000256" key="2">
    <source>
        <dbReference type="PROSITE-ProRule" id="PRU01263"/>
    </source>
</evidence>
<evidence type="ECO:0000256" key="1">
    <source>
        <dbReference type="PROSITE-ProRule" id="PRU00042"/>
    </source>
</evidence>
<keyword evidence="2" id="KW-0479">Metal-binding</keyword>
<evidence type="ECO:0000313" key="6">
    <source>
        <dbReference type="EMBL" id="KRT82243.1"/>
    </source>
</evidence>
<dbReference type="OrthoDB" id="6784650at2759"/>
<evidence type="ECO:0000259" key="5">
    <source>
        <dbReference type="PROSITE" id="PS51915"/>
    </source>
</evidence>
<dbReference type="InterPro" id="IPR013087">
    <property type="entry name" value="Znf_C2H2_type"/>
</dbReference>
<dbReference type="PROSITE" id="PS51915">
    <property type="entry name" value="ZAD"/>
    <property type="match status" value="1"/>
</dbReference>
<keyword evidence="7" id="KW-1185">Reference proteome</keyword>
<dbReference type="SUPFAM" id="SSF57716">
    <property type="entry name" value="Glucocorticoid receptor-like (DNA-binding domain)"/>
    <property type="match status" value="1"/>
</dbReference>
<accession>A0A0T6B478</accession>
<evidence type="ECO:0000259" key="4">
    <source>
        <dbReference type="PROSITE" id="PS50157"/>
    </source>
</evidence>
<dbReference type="AlphaFoldDB" id="A0A0T6B478"/>